<feature type="chain" id="PRO_5034512196" evidence="2">
    <location>
        <begin position="31"/>
        <end position="626"/>
    </location>
</feature>
<keyword evidence="1" id="KW-0812">Transmembrane</keyword>
<keyword evidence="1" id="KW-0472">Membrane</keyword>
<keyword evidence="2" id="KW-0732">Signal</keyword>
<dbReference type="GeneID" id="111107486"/>
<proteinExistence type="predicted"/>
<keyword evidence="3" id="KW-1185">Reference proteome</keyword>
<protein>
    <submittedName>
        <fullName evidence="4">Uncharacterized protein LOC111107486 isoform X1</fullName>
    </submittedName>
</protein>
<gene>
    <name evidence="4" type="primary">LOC111107486</name>
</gene>
<dbReference type="Proteomes" id="UP000694844">
    <property type="component" value="Chromosome 8"/>
</dbReference>
<accession>A0A8B8B4S6</accession>
<dbReference type="OrthoDB" id="6202253at2759"/>
<name>A0A8B8B4S6_CRAVI</name>
<feature type="signal peptide" evidence="2">
    <location>
        <begin position="1"/>
        <end position="30"/>
    </location>
</feature>
<dbReference type="KEGG" id="cvn:111107486"/>
<sequence length="626" mass="73024">MYKEQCWSCREKRAVMVLFLFLLCVVCVIAEGCRVPQCKVKKPAGAFCKMTKKDINLDKNRFFAKHRNMNLTTSWTDRAQKIRFNIGMKRKTGIITLMVHQGSLPWKYVAKIYHKKRNSQRSLSVLLTCLDLPKQTITVMLQLKNPFRRKIRHKRLDTKYKRGNTSIKQSYLSFTMDIDATKLRTKTTIIAEQPYRHRRTQRRMKKRRATFPSKMSENCRVDLSAMTMTFSMKKPNESIGVEKCGVLNDDYDWIRGTFNDTEKIVTCVTKYTKSRKYYSRIFYYDRTGRKMSIPCTFEKETLDPSLNVQNDVAIPSVSEPSASSQSSDLGYAQRDQGHDSVYVTQTVVRVILLSALIPLFIVVVVFCCTRRKQLHIINHKADRIPGPKKTQKASPNPQAMIVYLDEYDGNDKDVNELVNLLLSENINVVTLSSYTEQNMKSRNDWTEQMVQRSSHFIFIVTNRMKERALKTKYNNRSGKNVDDKERDLPMEYDDGTFSYTVTLIKNKFIKSLKCSPLSVNYCHLVSFEETGLESILQDNKRQELFPCIETQFYSLYSKRRFQFHQVRRMIKNIKRVPSCRTPKDGTMNLLIQNSFTPKRETEKVESDLDIEIGVTCDLLTENEKQS</sequence>
<dbReference type="AlphaFoldDB" id="A0A8B8B4S6"/>
<feature type="transmembrane region" description="Helical" evidence="1">
    <location>
        <begin position="347"/>
        <end position="368"/>
    </location>
</feature>
<keyword evidence="1" id="KW-1133">Transmembrane helix</keyword>
<dbReference type="RefSeq" id="XP_022298412.1">
    <property type="nucleotide sequence ID" value="XM_022442704.1"/>
</dbReference>
<reference evidence="4" key="1">
    <citation type="submission" date="2025-08" db="UniProtKB">
        <authorList>
            <consortium name="RefSeq"/>
        </authorList>
    </citation>
    <scope>IDENTIFICATION</scope>
    <source>
        <tissue evidence="4">Whole sample</tissue>
    </source>
</reference>
<evidence type="ECO:0000256" key="1">
    <source>
        <dbReference type="SAM" id="Phobius"/>
    </source>
</evidence>
<evidence type="ECO:0000313" key="4">
    <source>
        <dbReference type="RefSeq" id="XP_022298412.1"/>
    </source>
</evidence>
<evidence type="ECO:0000256" key="2">
    <source>
        <dbReference type="SAM" id="SignalP"/>
    </source>
</evidence>
<evidence type="ECO:0000313" key="3">
    <source>
        <dbReference type="Proteomes" id="UP000694844"/>
    </source>
</evidence>
<organism evidence="3 4">
    <name type="scientific">Crassostrea virginica</name>
    <name type="common">Eastern oyster</name>
    <dbReference type="NCBI Taxonomy" id="6565"/>
    <lineage>
        <taxon>Eukaryota</taxon>
        <taxon>Metazoa</taxon>
        <taxon>Spiralia</taxon>
        <taxon>Lophotrochozoa</taxon>
        <taxon>Mollusca</taxon>
        <taxon>Bivalvia</taxon>
        <taxon>Autobranchia</taxon>
        <taxon>Pteriomorphia</taxon>
        <taxon>Ostreida</taxon>
        <taxon>Ostreoidea</taxon>
        <taxon>Ostreidae</taxon>
        <taxon>Crassostrea</taxon>
    </lineage>
</organism>